<accession>A0ABU9C9P1</accession>
<reference evidence="3 4" key="1">
    <citation type="submission" date="2024-04" db="EMBL/GenBank/DDBJ databases">
        <title>Novel species of the genus Ideonella isolated from streams.</title>
        <authorList>
            <person name="Lu H."/>
        </authorList>
    </citation>
    <scope>NUCLEOTIDE SEQUENCE [LARGE SCALE GENOMIC DNA]</scope>
    <source>
        <strain evidence="3 4">LYT19W</strain>
    </source>
</reference>
<evidence type="ECO:0000313" key="3">
    <source>
        <dbReference type="EMBL" id="MEK8048596.1"/>
    </source>
</evidence>
<dbReference type="SUPFAM" id="SSF53335">
    <property type="entry name" value="S-adenosyl-L-methionine-dependent methyltransferases"/>
    <property type="match status" value="1"/>
</dbReference>
<protein>
    <submittedName>
        <fullName evidence="3">AAA family ATPase</fullName>
    </submittedName>
</protein>
<feature type="domain" description="ABC transporter" evidence="1">
    <location>
        <begin position="34"/>
        <end position="126"/>
    </location>
</feature>
<dbReference type="EMBL" id="JBBUTI010000024">
    <property type="protein sequence ID" value="MEK8048596.1"/>
    <property type="molecule type" value="Genomic_DNA"/>
</dbReference>
<name>A0ABU9C9P1_9BURK</name>
<evidence type="ECO:0000259" key="2">
    <source>
        <dbReference type="Pfam" id="PF13304"/>
    </source>
</evidence>
<keyword evidence="4" id="KW-1185">Reference proteome</keyword>
<dbReference type="Gene3D" id="3.40.50.150">
    <property type="entry name" value="Vaccinia Virus protein VP39"/>
    <property type="match status" value="1"/>
</dbReference>
<dbReference type="PANTHER" id="PTHR43581">
    <property type="entry name" value="ATP/GTP PHOSPHATASE"/>
    <property type="match status" value="1"/>
</dbReference>
<sequence length="658" mass="72456">MKIESINLSQEVFDEMGIGLATLPLEKPLQMRNLGKCVVVAGKNGSGKTRLLTTITGVANKYLPSAEREQIKLQISHAATNIQAIKRKLAVTARSSLEIDPTIETQQSLEQELAVARNKSARLQKDLAIAEVLGISGPGMPKIVSFVPRSTELVDPGTINDFEAESRAVSFAQSLSSQGTDTGAPAHARKIMRAALAERGRINADPRTRTHQQAEKDLLNILDSLLGSEVQMVLGDDLNIRLEGFTEKYSTLLSQGQKVLFQLSCMLHAKDNSLHDCIIFLDEPENHLHPAVLNELVDRLQELLTDGQLWISTHSVPLIAHLSAQDPNCLWFADSGRFIPAGRSPEKVLDSLLGGPDGARRVNDLTLLPSRLASTVFLRQCLLEPGVIGYSQGDPQLEQIRQVMGRIRVTGQPLCVIDFGSGKGRLLDAIAQESDGASLESVVDYFAYEPHEPDADACQALSSMLYGTRESKRRAFSSLPEMAELHGSNFADVAIVCNVLHEVHPDDWMAEFGGNSALANLLKHDGYLLFVEDYALPIGERAHEFGFLLLDQAQLMELFCITPDDVEKKRFTRNDHPNARYQGRLIAHLVSTQCLARMTEQSRLRAIQSLQAQALDRLKDLLADDNAVRSRSDHGRESALVTQLVANSSLWLRENGVH</sequence>
<dbReference type="Proteomes" id="UP001379945">
    <property type="component" value="Unassembled WGS sequence"/>
</dbReference>
<dbReference type="Gene3D" id="3.40.50.300">
    <property type="entry name" value="P-loop containing nucleotide triphosphate hydrolases"/>
    <property type="match status" value="1"/>
</dbReference>
<organism evidence="3 4">
    <name type="scientific">Ideonella margarita</name>
    <dbReference type="NCBI Taxonomy" id="2984191"/>
    <lineage>
        <taxon>Bacteria</taxon>
        <taxon>Pseudomonadati</taxon>
        <taxon>Pseudomonadota</taxon>
        <taxon>Betaproteobacteria</taxon>
        <taxon>Burkholderiales</taxon>
        <taxon>Sphaerotilaceae</taxon>
        <taxon>Ideonella</taxon>
    </lineage>
</organism>
<dbReference type="InterPro" id="IPR027417">
    <property type="entry name" value="P-loop_NTPase"/>
</dbReference>
<dbReference type="Pfam" id="PF13304">
    <property type="entry name" value="AAA_21"/>
    <property type="match status" value="1"/>
</dbReference>
<comment type="caution">
    <text evidence="3">The sequence shown here is derived from an EMBL/GenBank/DDBJ whole genome shotgun (WGS) entry which is preliminary data.</text>
</comment>
<feature type="domain" description="ATPase AAA-type core" evidence="2">
    <location>
        <begin position="251"/>
        <end position="319"/>
    </location>
</feature>
<dbReference type="InterPro" id="IPR029063">
    <property type="entry name" value="SAM-dependent_MTases_sf"/>
</dbReference>
<dbReference type="SUPFAM" id="SSF52540">
    <property type="entry name" value="P-loop containing nucleoside triphosphate hydrolases"/>
    <property type="match status" value="1"/>
</dbReference>
<dbReference type="CDD" id="cd00267">
    <property type="entry name" value="ABC_ATPase"/>
    <property type="match status" value="1"/>
</dbReference>
<evidence type="ECO:0000259" key="1">
    <source>
        <dbReference type="Pfam" id="PF00005"/>
    </source>
</evidence>
<evidence type="ECO:0000313" key="4">
    <source>
        <dbReference type="Proteomes" id="UP001379945"/>
    </source>
</evidence>
<dbReference type="InterPro" id="IPR003439">
    <property type="entry name" value="ABC_transporter-like_ATP-bd"/>
</dbReference>
<dbReference type="InterPro" id="IPR003959">
    <property type="entry name" value="ATPase_AAA_core"/>
</dbReference>
<dbReference type="PANTHER" id="PTHR43581:SF4">
    <property type="entry name" value="ATP_GTP PHOSPHATASE"/>
    <property type="match status" value="1"/>
</dbReference>
<gene>
    <name evidence="3" type="ORF">AACH00_19765</name>
</gene>
<dbReference type="InterPro" id="IPR051396">
    <property type="entry name" value="Bact_Antivir_Def_Nuclease"/>
</dbReference>
<proteinExistence type="predicted"/>
<dbReference type="RefSeq" id="WP_341400900.1">
    <property type="nucleotide sequence ID" value="NZ_JBBUTI010000024.1"/>
</dbReference>
<dbReference type="Pfam" id="PF00005">
    <property type="entry name" value="ABC_tran"/>
    <property type="match status" value="1"/>
</dbReference>